<dbReference type="AlphaFoldDB" id="A0A2A2SH28"/>
<gene>
    <name evidence="16" type="ORF">CKY28_03570</name>
</gene>
<evidence type="ECO:0000259" key="12">
    <source>
        <dbReference type="Pfam" id="PF00441"/>
    </source>
</evidence>
<dbReference type="InterPro" id="IPR046373">
    <property type="entry name" value="Acyl-CoA_Oxase/DH_mid-dom_sf"/>
</dbReference>
<dbReference type="Pfam" id="PF12806">
    <property type="entry name" value="Acyl-CoA_dh_C"/>
    <property type="match status" value="1"/>
</dbReference>
<dbReference type="InterPro" id="IPR025878">
    <property type="entry name" value="Acyl-CoA_dh-like_C_dom"/>
</dbReference>
<comment type="catalytic activity">
    <reaction evidence="6">
        <text>3-(methylsulfanyl)propanoyl-CoA + oxidized [electron-transfer flavoprotein] + H(+) = 3-(methylsulfanyl)acryloyl-CoA + reduced [electron-transfer flavoprotein]</text>
        <dbReference type="Rhea" id="RHEA:52612"/>
        <dbReference type="Rhea" id="RHEA-COMP:10685"/>
        <dbReference type="Rhea" id="RHEA-COMP:10686"/>
        <dbReference type="ChEBI" id="CHEBI:15378"/>
        <dbReference type="ChEBI" id="CHEBI:57692"/>
        <dbReference type="ChEBI" id="CHEBI:58307"/>
        <dbReference type="ChEBI" id="CHEBI:82815"/>
        <dbReference type="ChEBI" id="CHEBI:84994"/>
        <dbReference type="EC" id="1.3.99.41"/>
    </reaction>
    <physiologicalReaction direction="left-to-right" evidence="6">
        <dbReference type="Rhea" id="RHEA:52613"/>
    </physiologicalReaction>
</comment>
<keyword evidence="11" id="KW-0812">Transmembrane</keyword>
<evidence type="ECO:0000259" key="14">
    <source>
        <dbReference type="Pfam" id="PF02771"/>
    </source>
</evidence>
<reference evidence="17" key="1">
    <citation type="submission" date="2017-09" db="EMBL/GenBank/DDBJ databases">
        <authorList>
            <person name="Feng G."/>
            <person name="Zhu H."/>
        </authorList>
    </citation>
    <scope>NUCLEOTIDE SEQUENCE [LARGE SCALE GENOMIC DNA]</scope>
    <source>
        <strain evidence="17">1PNM-20</strain>
    </source>
</reference>
<evidence type="ECO:0000256" key="11">
    <source>
        <dbReference type="SAM" id="Phobius"/>
    </source>
</evidence>
<protein>
    <recommendedName>
        <fullName evidence="9">3-methylmercaptopropionyl-CoA dehydrogenase</fullName>
        <ecNumber evidence="8">1.3.99.41</ecNumber>
    </recommendedName>
</protein>
<dbReference type="OrthoDB" id="9807883at2"/>
<keyword evidence="17" id="KW-1185">Reference proteome</keyword>
<dbReference type="InterPro" id="IPR013786">
    <property type="entry name" value="AcylCoA_DH/ox_N"/>
</dbReference>
<name>A0A2A2SH28_9SPHN</name>
<evidence type="ECO:0000313" key="16">
    <source>
        <dbReference type="EMBL" id="PAX08480.1"/>
    </source>
</evidence>
<evidence type="ECO:0000256" key="2">
    <source>
        <dbReference type="ARBA" id="ARBA00009347"/>
    </source>
</evidence>
<organism evidence="16 17">
    <name type="scientific">Sphingomonas lenta</name>
    <dbReference type="NCBI Taxonomy" id="1141887"/>
    <lineage>
        <taxon>Bacteria</taxon>
        <taxon>Pseudomonadati</taxon>
        <taxon>Pseudomonadota</taxon>
        <taxon>Alphaproteobacteria</taxon>
        <taxon>Sphingomonadales</taxon>
        <taxon>Sphingomonadaceae</taxon>
        <taxon>Sphingomonas</taxon>
    </lineage>
</organism>
<keyword evidence="3 10" id="KW-0285">Flavoprotein</keyword>
<evidence type="ECO:0000256" key="4">
    <source>
        <dbReference type="ARBA" id="ARBA00022827"/>
    </source>
</evidence>
<evidence type="ECO:0000256" key="10">
    <source>
        <dbReference type="RuleBase" id="RU362125"/>
    </source>
</evidence>
<dbReference type="Pfam" id="PF00441">
    <property type="entry name" value="Acyl-CoA_dh_1"/>
    <property type="match status" value="1"/>
</dbReference>
<evidence type="ECO:0000313" key="17">
    <source>
        <dbReference type="Proteomes" id="UP000218151"/>
    </source>
</evidence>
<dbReference type="Pfam" id="PF02771">
    <property type="entry name" value="Acyl-CoA_dh_N"/>
    <property type="match status" value="1"/>
</dbReference>
<dbReference type="SUPFAM" id="SSF47203">
    <property type="entry name" value="Acyl-CoA dehydrogenase C-terminal domain-like"/>
    <property type="match status" value="1"/>
</dbReference>
<dbReference type="GO" id="GO:0016627">
    <property type="term" value="F:oxidoreductase activity, acting on the CH-CH group of donors"/>
    <property type="evidence" value="ECO:0007669"/>
    <property type="project" value="InterPro"/>
</dbReference>
<keyword evidence="11" id="KW-0472">Membrane</keyword>
<evidence type="ECO:0000256" key="5">
    <source>
        <dbReference type="ARBA" id="ARBA00023002"/>
    </source>
</evidence>
<dbReference type="EC" id="1.3.99.41" evidence="8"/>
<keyword evidence="11" id="KW-1133">Transmembrane helix</keyword>
<evidence type="ECO:0000256" key="9">
    <source>
        <dbReference type="ARBA" id="ARBA00069043"/>
    </source>
</evidence>
<dbReference type="Proteomes" id="UP000218151">
    <property type="component" value="Unassembled WGS sequence"/>
</dbReference>
<dbReference type="SUPFAM" id="SSF56645">
    <property type="entry name" value="Acyl-CoA dehydrogenase NM domain-like"/>
    <property type="match status" value="1"/>
</dbReference>
<dbReference type="InterPro" id="IPR009100">
    <property type="entry name" value="AcylCoA_DH/oxidase_NM_dom_sf"/>
</dbReference>
<dbReference type="PANTHER" id="PTHR42803:SF1">
    <property type="entry name" value="BROAD-SPECIFICITY LINEAR ACYL-COA DEHYDROGENASE FADE5"/>
    <property type="match status" value="1"/>
</dbReference>
<accession>A0A2A2SH28</accession>
<dbReference type="InterPro" id="IPR006091">
    <property type="entry name" value="Acyl-CoA_Oxase/DH_mid-dom"/>
</dbReference>
<evidence type="ECO:0000256" key="7">
    <source>
        <dbReference type="ARBA" id="ARBA00058683"/>
    </source>
</evidence>
<evidence type="ECO:0000259" key="13">
    <source>
        <dbReference type="Pfam" id="PF02770"/>
    </source>
</evidence>
<dbReference type="InterPro" id="IPR052166">
    <property type="entry name" value="Diverse_Acyl-CoA_DH"/>
</dbReference>
<dbReference type="Pfam" id="PF02770">
    <property type="entry name" value="Acyl-CoA_dh_M"/>
    <property type="match status" value="1"/>
</dbReference>
<comment type="similarity">
    <text evidence="2 10">Belongs to the acyl-CoA dehydrogenase family.</text>
</comment>
<proteinExistence type="inferred from homology"/>
<comment type="function">
    <text evidence="7">Involved in the assimilation of dimethylsulphoniopropionate (DMSP), an important compound in the fixation of carbon in marine phytoplankton, by mediating the conversion of 3-(methylthio)propanoyl-CoA (MMPA-CoA) to 3-(methylthio)acryloyl-CoA (MTA-CoA).</text>
</comment>
<feature type="domain" description="Acyl-CoA dehydrogenase/oxidase C-terminal" evidence="12">
    <location>
        <begin position="283"/>
        <end position="451"/>
    </location>
</feature>
<dbReference type="RefSeq" id="WP_095996990.1">
    <property type="nucleotide sequence ID" value="NZ_NSLI01000002.1"/>
</dbReference>
<comment type="cofactor">
    <cofactor evidence="1 10">
        <name>FAD</name>
        <dbReference type="ChEBI" id="CHEBI:57692"/>
    </cofactor>
</comment>
<feature type="domain" description="Acetyl-CoA dehydrogenase-like C-terminal" evidence="15">
    <location>
        <begin position="469"/>
        <end position="592"/>
    </location>
</feature>
<sequence length="600" mass="64245">MPTYTPPVRDTRFVLEHVVGLQNHSNLPGFDAASPDVVEAVLEEGGRFVAEVLFPLNQVGDRHGCTRHEDGSVTTPPGFKEAYRQFVESGWATLGNVPEYGGQGMPHVVSVAFQEYMISANMAFAMYPGLTHGAIAALIAKGSPEQIATYVPKLVSGEWGGTMNLTEPQCGTDLGLIRTRAEPQADGSYSITGTKIFISSGEHDLTENIIHLVLAKTPGAPDSSKGISLFVVPKFLVNADGSLGERNAVSCGSIEHKMGIHGNSTCVMNYDGATGWLVGEEMKGLAAMFIMMNAARLGVGLQGLGVAETAYQNAVAYAHDRRQGRALTGAAEPDQPADTLFVHPDVRRMLMQMKALTEGLRALCLWGALQVDLEHNGATEEDRRLAGDLIGLLTPVIKGYGTDMGYAIATDAQQVYGGHGYVAEWGMEQYVRDARIAMIYEGTNGVQAMDLVGRKLMQNGGRAAQAMLALVQEEIAAGKSEEAVVDIATRLEKALGDLQVASLWFMQNGMKNPNHVGAGAVPYMHLMGIVAVGYMWLKMARAAARLKAAGEGDGTFLNAKLITARFFAERILPDTGALRRKIEGGADSVMALEPEMFLAA</sequence>
<evidence type="ECO:0000256" key="6">
    <source>
        <dbReference type="ARBA" id="ARBA00051388"/>
    </source>
</evidence>
<evidence type="ECO:0000256" key="3">
    <source>
        <dbReference type="ARBA" id="ARBA00022630"/>
    </source>
</evidence>
<keyword evidence="5 10" id="KW-0560">Oxidoreductase</keyword>
<comment type="caution">
    <text evidence="16">The sequence shown here is derived from an EMBL/GenBank/DDBJ whole genome shotgun (WGS) entry which is preliminary data.</text>
</comment>
<feature type="domain" description="Acyl-CoA oxidase/dehydrogenase middle" evidence="13">
    <location>
        <begin position="163"/>
        <end position="271"/>
    </location>
</feature>
<dbReference type="InterPro" id="IPR036250">
    <property type="entry name" value="AcylCo_DH-like_C"/>
</dbReference>
<dbReference type="InterPro" id="IPR009075">
    <property type="entry name" value="AcylCo_DH/oxidase_C"/>
</dbReference>
<feature type="transmembrane region" description="Helical" evidence="11">
    <location>
        <begin position="516"/>
        <end position="537"/>
    </location>
</feature>
<dbReference type="FunFam" id="2.40.110.10:FF:000031">
    <property type="entry name" value="Acyl-CoA dehydrogenase, putative"/>
    <property type="match status" value="1"/>
</dbReference>
<keyword evidence="4 10" id="KW-0274">FAD</keyword>
<dbReference type="Gene3D" id="1.20.140.10">
    <property type="entry name" value="Butyryl-CoA Dehydrogenase, subunit A, domain 3"/>
    <property type="match status" value="1"/>
</dbReference>
<dbReference type="Gene3D" id="2.40.110.10">
    <property type="entry name" value="Butyryl-CoA Dehydrogenase, subunit A, domain 2"/>
    <property type="match status" value="1"/>
</dbReference>
<dbReference type="Gene3D" id="1.10.540.10">
    <property type="entry name" value="Acyl-CoA dehydrogenase/oxidase, N-terminal domain"/>
    <property type="match status" value="1"/>
</dbReference>
<evidence type="ECO:0000256" key="1">
    <source>
        <dbReference type="ARBA" id="ARBA00001974"/>
    </source>
</evidence>
<dbReference type="PANTHER" id="PTHR42803">
    <property type="entry name" value="ACYL-COA DEHYDROGENASE"/>
    <property type="match status" value="1"/>
</dbReference>
<evidence type="ECO:0000259" key="15">
    <source>
        <dbReference type="Pfam" id="PF12806"/>
    </source>
</evidence>
<feature type="domain" description="Acyl-CoA dehydrogenase/oxidase N-terminal" evidence="14">
    <location>
        <begin position="80"/>
        <end position="158"/>
    </location>
</feature>
<dbReference type="GO" id="GO:0050660">
    <property type="term" value="F:flavin adenine dinucleotide binding"/>
    <property type="evidence" value="ECO:0007669"/>
    <property type="project" value="InterPro"/>
</dbReference>
<dbReference type="EMBL" id="NSLI01000002">
    <property type="protein sequence ID" value="PAX08480.1"/>
    <property type="molecule type" value="Genomic_DNA"/>
</dbReference>
<evidence type="ECO:0000256" key="8">
    <source>
        <dbReference type="ARBA" id="ARBA00066694"/>
    </source>
</evidence>
<dbReference type="InterPro" id="IPR037069">
    <property type="entry name" value="AcylCoA_DH/ox_N_sf"/>
</dbReference>